<feature type="compositionally biased region" description="Basic residues" evidence="6">
    <location>
        <begin position="1057"/>
        <end position="1073"/>
    </location>
</feature>
<evidence type="ECO:0000256" key="5">
    <source>
        <dbReference type="ARBA" id="ARBA00023242"/>
    </source>
</evidence>
<dbReference type="GO" id="GO:0003697">
    <property type="term" value="F:single-stranded DNA binding"/>
    <property type="evidence" value="ECO:0007669"/>
    <property type="project" value="TreeGrafter"/>
</dbReference>
<protein>
    <recommendedName>
        <fullName evidence="13">DNA repair protein rhp42</fullName>
    </recommendedName>
</protein>
<feature type="domain" description="Rad4 beta-hairpin" evidence="9">
    <location>
        <begin position="682"/>
        <end position="745"/>
    </location>
</feature>
<feature type="region of interest" description="Disordered" evidence="6">
    <location>
        <begin position="361"/>
        <end position="459"/>
    </location>
</feature>
<dbReference type="InterPro" id="IPR042488">
    <property type="entry name" value="Rad4_BHD3_sf"/>
</dbReference>
<evidence type="ECO:0000259" key="10">
    <source>
        <dbReference type="SMART" id="SM01032"/>
    </source>
</evidence>
<dbReference type="Proteomes" id="UP000809789">
    <property type="component" value="Unassembled WGS sequence"/>
</dbReference>
<keyword evidence="7" id="KW-0812">Transmembrane</keyword>
<dbReference type="Pfam" id="PF10405">
    <property type="entry name" value="BHD_3"/>
    <property type="match status" value="1"/>
</dbReference>
<dbReference type="InterPro" id="IPR018327">
    <property type="entry name" value="BHD_2"/>
</dbReference>
<evidence type="ECO:0000256" key="1">
    <source>
        <dbReference type="ARBA" id="ARBA00004123"/>
    </source>
</evidence>
<dbReference type="PANTHER" id="PTHR12135">
    <property type="entry name" value="DNA REPAIR PROTEIN XP-C / RAD4"/>
    <property type="match status" value="1"/>
</dbReference>
<dbReference type="SUPFAM" id="SSF54001">
    <property type="entry name" value="Cysteine proteinases"/>
    <property type="match status" value="1"/>
</dbReference>
<feature type="compositionally biased region" description="Basic residues" evidence="6">
    <location>
        <begin position="989"/>
        <end position="1000"/>
    </location>
</feature>
<feature type="compositionally biased region" description="Polar residues" evidence="6">
    <location>
        <begin position="404"/>
        <end position="417"/>
    </location>
</feature>
<feature type="compositionally biased region" description="Basic and acidic residues" evidence="6">
    <location>
        <begin position="230"/>
        <end position="242"/>
    </location>
</feature>
<keyword evidence="5" id="KW-0539">Nucleus</keyword>
<name>A0A8K0PK04_9PEZI</name>
<feature type="compositionally biased region" description="Low complexity" evidence="6">
    <location>
        <begin position="441"/>
        <end position="451"/>
    </location>
</feature>
<dbReference type="Pfam" id="PF10403">
    <property type="entry name" value="BHD_1"/>
    <property type="match status" value="1"/>
</dbReference>
<feature type="compositionally biased region" description="Basic and acidic residues" evidence="6">
    <location>
        <begin position="48"/>
        <end position="58"/>
    </location>
</feature>
<dbReference type="FunFam" id="3.30.70.2460:FF:000001">
    <property type="entry name" value="DNA repair protein Rad4 family"/>
    <property type="match status" value="1"/>
</dbReference>
<dbReference type="EMBL" id="JAESVG020000001">
    <property type="protein sequence ID" value="KAG8631022.1"/>
    <property type="molecule type" value="Genomic_DNA"/>
</dbReference>
<accession>A0A8K0PK04</accession>
<dbReference type="InterPro" id="IPR018325">
    <property type="entry name" value="Rad4/PNGase_transGLS-fold"/>
</dbReference>
<evidence type="ECO:0008006" key="13">
    <source>
        <dbReference type="Google" id="ProtNLM"/>
    </source>
</evidence>
<evidence type="ECO:0000256" key="3">
    <source>
        <dbReference type="ARBA" id="ARBA00022763"/>
    </source>
</evidence>
<keyword evidence="12" id="KW-1185">Reference proteome</keyword>
<dbReference type="InterPro" id="IPR018328">
    <property type="entry name" value="Rad4_beta-hairpin_dom3"/>
</dbReference>
<evidence type="ECO:0000256" key="4">
    <source>
        <dbReference type="ARBA" id="ARBA00023204"/>
    </source>
</evidence>
<dbReference type="GO" id="GO:0005737">
    <property type="term" value="C:cytoplasm"/>
    <property type="evidence" value="ECO:0007669"/>
    <property type="project" value="TreeGrafter"/>
</dbReference>
<evidence type="ECO:0000256" key="2">
    <source>
        <dbReference type="ARBA" id="ARBA00009525"/>
    </source>
</evidence>
<sequence>MPPHVSRKRHASPAPTPTPKRSRTTGRARSTVFDAVDAGANGTATPDQTKEYLNKLEDSENSASGSDHDNDFEDVTGLNSHASGAKDEGGEEDDEMDWEDAIDAGKDNGAPTTPAADEVDVGDVTVTLDIDGKYATVADRAASTLKKGPSKRERQVRNGTHCIHVQSLMWHNAMRNSWLNDKELQDGLVKSLPEGILIEVDKWKDDMGMPKDETRVKPQMRGKGRRKRQSNTDKRAGRDWDVDAERQEKGVVNLSRGDPTLRLLKILTAYWRKRFTITAPGIRKLGYMPLKRLTQEINAWKKDKNDAQKHGERIDSVDDLRRLSKTLEGSRDVGAQLFTALLRGLGLEVRMVANLQPAGIGWGKSEEAKPPKTAAAAKKDAEVDSDGDEPAISAKESKQAPRPTKTSLTPKQSGNVSTEKDTRQSARTSSSKVINLDSDSESSLSSAPSDMADNDSVVDITDTFTKQRPNKKYDRDMHYPNYWSEVLSPISNTWVPVDPVVLSTVATNGELLATFEPRGKRADQAKQVICYTVAHSSDGSAKDVTVRYLKKHQLPGRTKGFRIPVEKIKVYDRKGKVRKYEEYDWFRTVMSVFERPAHLRTPADDLEESTDLKPFKPDNEKPRAEVESLQWYKQSADFVLERHLRREEAIPPWAKQVKTFKAGKGDNAPEEPVYRRSEVLLCKTAESWHKEGREIKFGEQPMKLVPMRAVTTMRKREMEEVERETGEKAKQGLFSRDQTDWIIPPPIGPDREIPKNAFGNIDVYVPSMVPKGAVHLPLKGAARICRDLRISHAEAVTGFEFGKRMAIPVITGVVVPEEHEKEVRRLWREKEAEKKRKEDEKRTQLCLSMWRKFFSGLRIVERMKKEYADTGREEDINPFVRKTKMSGQDQKKAPKKSASADVDVDALGGGFMPEGDDAGSVGGQNGIEEDESDEDINHENIDVDGGGFVMDEAETHKPNGISTEPLSAPITPMSMQSAHIKEDSVVPQKARRRQMLRRSFRSLPPQTGTVRGSGRASAAKAKTKLLETADVTSSENDEDNLSSAAGGEESDSPPPTKRLRATPHTAASKKRSPTKSQYFAEPGRRPHNLLPHPAMSPTLLRRDGASSGAKLAIILSLSLVLSILLILAVGLVLLARYYKRKRLLDNEGHGNIEYAGDADGVDLDVHVKGDKSERSSVRV</sequence>
<reference evidence="11" key="1">
    <citation type="submission" date="2021-07" db="EMBL/GenBank/DDBJ databases">
        <title>Elsinoe batatas strain:CRI-CJ2 Genome sequencing and assembly.</title>
        <authorList>
            <person name="Huang L."/>
        </authorList>
    </citation>
    <scope>NUCLEOTIDE SEQUENCE</scope>
    <source>
        <strain evidence="11">CRI-CJ2</strain>
    </source>
</reference>
<dbReference type="SMART" id="SM01030">
    <property type="entry name" value="BHD_1"/>
    <property type="match status" value="1"/>
</dbReference>
<dbReference type="SMART" id="SM01032">
    <property type="entry name" value="BHD_3"/>
    <property type="match status" value="1"/>
</dbReference>
<dbReference type="GO" id="GO:0000111">
    <property type="term" value="C:nucleotide-excision repair factor 2 complex"/>
    <property type="evidence" value="ECO:0007669"/>
    <property type="project" value="TreeGrafter"/>
</dbReference>
<feature type="transmembrane region" description="Helical" evidence="7">
    <location>
        <begin position="1111"/>
        <end position="1134"/>
    </location>
</feature>
<feature type="region of interest" description="Disordered" evidence="6">
    <location>
        <begin position="977"/>
        <end position="1095"/>
    </location>
</feature>
<evidence type="ECO:0000313" key="11">
    <source>
        <dbReference type="EMBL" id="KAG8631022.1"/>
    </source>
</evidence>
<feature type="region of interest" description="Disordered" evidence="6">
    <location>
        <begin position="207"/>
        <end position="242"/>
    </location>
</feature>
<dbReference type="Pfam" id="PF10404">
    <property type="entry name" value="BHD_2"/>
    <property type="match status" value="1"/>
</dbReference>
<dbReference type="GO" id="GO:0071942">
    <property type="term" value="C:XPC complex"/>
    <property type="evidence" value="ECO:0007669"/>
    <property type="project" value="TreeGrafter"/>
</dbReference>
<keyword evidence="7" id="KW-1133">Transmembrane helix</keyword>
<evidence type="ECO:0000259" key="9">
    <source>
        <dbReference type="SMART" id="SM01031"/>
    </source>
</evidence>
<dbReference type="Pfam" id="PF03835">
    <property type="entry name" value="Rad4"/>
    <property type="match status" value="1"/>
</dbReference>
<dbReference type="Gene3D" id="3.90.260.10">
    <property type="entry name" value="Transglutaminase-like"/>
    <property type="match status" value="1"/>
</dbReference>
<dbReference type="Gene3D" id="3.30.70.2460">
    <property type="entry name" value="Rad4, beta-hairpin domain BHD3"/>
    <property type="match status" value="1"/>
</dbReference>
<keyword evidence="4" id="KW-0234">DNA repair</keyword>
<dbReference type="InterPro" id="IPR018326">
    <property type="entry name" value="Rad4_beta-hairpin_dom1"/>
</dbReference>
<dbReference type="GO" id="GO:0006289">
    <property type="term" value="P:nucleotide-excision repair"/>
    <property type="evidence" value="ECO:0007669"/>
    <property type="project" value="InterPro"/>
</dbReference>
<feature type="domain" description="Rad4 beta-hairpin" evidence="10">
    <location>
        <begin position="753"/>
        <end position="827"/>
    </location>
</feature>
<dbReference type="GO" id="GO:0006298">
    <property type="term" value="P:mismatch repair"/>
    <property type="evidence" value="ECO:0007669"/>
    <property type="project" value="TreeGrafter"/>
</dbReference>
<dbReference type="InterPro" id="IPR038765">
    <property type="entry name" value="Papain-like_cys_pep_sf"/>
</dbReference>
<evidence type="ECO:0000259" key="8">
    <source>
        <dbReference type="SMART" id="SM01030"/>
    </source>
</evidence>
<keyword evidence="3" id="KW-0227">DNA damage</keyword>
<proteinExistence type="inferred from homology"/>
<comment type="subcellular location">
    <subcellularLocation>
        <location evidence="1">Nucleus</location>
    </subcellularLocation>
</comment>
<organism evidence="11 12">
    <name type="scientific">Elsinoe batatas</name>
    <dbReference type="NCBI Taxonomy" id="2601811"/>
    <lineage>
        <taxon>Eukaryota</taxon>
        <taxon>Fungi</taxon>
        <taxon>Dikarya</taxon>
        <taxon>Ascomycota</taxon>
        <taxon>Pezizomycotina</taxon>
        <taxon>Dothideomycetes</taxon>
        <taxon>Dothideomycetidae</taxon>
        <taxon>Myriangiales</taxon>
        <taxon>Elsinoaceae</taxon>
        <taxon>Elsinoe</taxon>
    </lineage>
</organism>
<feature type="domain" description="Rad4 beta-hairpin" evidence="8">
    <location>
        <begin position="623"/>
        <end position="680"/>
    </location>
</feature>
<dbReference type="InterPro" id="IPR036985">
    <property type="entry name" value="Transglutaminase-like_sf"/>
</dbReference>
<gene>
    <name evidence="11" type="ORF">KVT40_000162</name>
</gene>
<dbReference type="Gene3D" id="2.20.20.110">
    <property type="entry name" value="Rad4, beta-hairpin domain BHD1"/>
    <property type="match status" value="1"/>
</dbReference>
<comment type="caution">
    <text evidence="11">The sequence shown here is derived from an EMBL/GenBank/DDBJ whole genome shotgun (WGS) entry which is preliminary data.</text>
</comment>
<feature type="compositionally biased region" description="Basic residues" evidence="6">
    <location>
        <begin position="218"/>
        <end position="229"/>
    </location>
</feature>
<dbReference type="SMART" id="SM01031">
    <property type="entry name" value="BHD_2"/>
    <property type="match status" value="1"/>
</dbReference>
<feature type="compositionally biased region" description="Basic residues" evidence="6">
    <location>
        <begin position="1"/>
        <end position="11"/>
    </location>
</feature>
<comment type="similarity">
    <text evidence="2">Belongs to the XPC family.</text>
</comment>
<evidence type="ECO:0000256" key="6">
    <source>
        <dbReference type="SAM" id="MobiDB-lite"/>
    </source>
</evidence>
<dbReference type="OrthoDB" id="300780at2759"/>
<dbReference type="AlphaFoldDB" id="A0A8K0PK04"/>
<dbReference type="GO" id="GO:0003684">
    <property type="term" value="F:damaged DNA binding"/>
    <property type="evidence" value="ECO:0007669"/>
    <property type="project" value="InterPro"/>
</dbReference>
<feature type="region of interest" description="Disordered" evidence="6">
    <location>
        <begin position="878"/>
        <end position="931"/>
    </location>
</feature>
<evidence type="ECO:0000256" key="7">
    <source>
        <dbReference type="SAM" id="Phobius"/>
    </source>
</evidence>
<feature type="compositionally biased region" description="Basic and acidic residues" evidence="6">
    <location>
        <begin position="207"/>
        <end position="216"/>
    </location>
</feature>
<dbReference type="PANTHER" id="PTHR12135:SF2">
    <property type="entry name" value="DNA REPAIR PROTEIN RAD34"/>
    <property type="match status" value="1"/>
</dbReference>
<dbReference type="InterPro" id="IPR004583">
    <property type="entry name" value="DNA_repair_Rad4"/>
</dbReference>
<keyword evidence="7" id="KW-0472">Membrane</keyword>
<feature type="region of interest" description="Disordered" evidence="6">
    <location>
        <begin position="1"/>
        <end position="96"/>
    </location>
</feature>
<evidence type="ECO:0000313" key="12">
    <source>
        <dbReference type="Proteomes" id="UP000809789"/>
    </source>
</evidence>